<organism evidence="2 3">
    <name type="scientific">Vitis vinifera</name>
    <name type="common">Grape</name>
    <dbReference type="NCBI Taxonomy" id="29760"/>
    <lineage>
        <taxon>Eukaryota</taxon>
        <taxon>Viridiplantae</taxon>
        <taxon>Streptophyta</taxon>
        <taxon>Embryophyta</taxon>
        <taxon>Tracheophyta</taxon>
        <taxon>Spermatophyta</taxon>
        <taxon>Magnoliopsida</taxon>
        <taxon>eudicotyledons</taxon>
        <taxon>Gunneridae</taxon>
        <taxon>Pentapetalae</taxon>
        <taxon>rosids</taxon>
        <taxon>Vitales</taxon>
        <taxon>Vitaceae</taxon>
        <taxon>Viteae</taxon>
        <taxon>Vitis</taxon>
    </lineage>
</organism>
<sequence length="98" mass="11259">MAKRCRILNSEKNENRQNEVASEESCSVNNSLSGSVKRLAPSSMIDWSRVVFTRHNNVIERPNPITKFPLHQDQIPSQTTPCMNSYVQTHHFSNLHTH</sequence>
<dbReference type="Proteomes" id="UP001227230">
    <property type="component" value="Chromosome 13"/>
</dbReference>
<feature type="region of interest" description="Disordered" evidence="1">
    <location>
        <begin position="1"/>
        <end position="25"/>
    </location>
</feature>
<accession>A0ABY9D144</accession>
<evidence type="ECO:0000313" key="2">
    <source>
        <dbReference type="EMBL" id="WKA01092.1"/>
    </source>
</evidence>
<evidence type="ECO:0000313" key="3">
    <source>
        <dbReference type="Proteomes" id="UP001227230"/>
    </source>
</evidence>
<reference evidence="2 3" key="1">
    <citation type="journal article" date="2023" name="Hortic Res">
        <title>The complete reference genome for grapevine (Vitis vinifera L.) genetics and breeding.</title>
        <authorList>
            <person name="Shi X."/>
            <person name="Cao S."/>
            <person name="Wang X."/>
            <person name="Huang S."/>
            <person name="Wang Y."/>
            <person name="Liu Z."/>
            <person name="Liu W."/>
            <person name="Leng X."/>
            <person name="Peng Y."/>
            <person name="Wang N."/>
            <person name="Wang Y."/>
            <person name="Ma Z."/>
            <person name="Xu X."/>
            <person name="Zhang F."/>
            <person name="Xue H."/>
            <person name="Zhong H."/>
            <person name="Wang Y."/>
            <person name="Zhang K."/>
            <person name="Velt A."/>
            <person name="Avia K."/>
            <person name="Holtgrawe D."/>
            <person name="Grimplet J."/>
            <person name="Matus J.T."/>
            <person name="Ware D."/>
            <person name="Wu X."/>
            <person name="Wang H."/>
            <person name="Liu C."/>
            <person name="Fang Y."/>
            <person name="Rustenholz C."/>
            <person name="Cheng Z."/>
            <person name="Xiao H."/>
            <person name="Zhou Y."/>
        </authorList>
    </citation>
    <scope>NUCLEOTIDE SEQUENCE [LARGE SCALE GENOMIC DNA]</scope>
    <source>
        <strain evidence="3">cv. Pinot noir / PN40024</strain>
        <tissue evidence="2">Leaf</tissue>
    </source>
</reference>
<keyword evidence="3" id="KW-1185">Reference proteome</keyword>
<dbReference type="EMBL" id="CP126660">
    <property type="protein sequence ID" value="WKA01092.1"/>
    <property type="molecule type" value="Genomic_DNA"/>
</dbReference>
<evidence type="ECO:0000256" key="1">
    <source>
        <dbReference type="SAM" id="MobiDB-lite"/>
    </source>
</evidence>
<name>A0ABY9D144_VITVI</name>
<gene>
    <name evidence="2" type="ORF">VitviT2T_019390</name>
</gene>
<protein>
    <submittedName>
        <fullName evidence="2">Uncharacterized protein</fullName>
    </submittedName>
</protein>
<proteinExistence type="predicted"/>